<dbReference type="Proteomes" id="UP000007264">
    <property type="component" value="Unassembled WGS sequence"/>
</dbReference>
<comment type="similarity">
    <text evidence="1">Belongs to the DEAD box helicase family. DDX1 subfamily.</text>
</comment>
<dbReference type="InterPro" id="IPR013320">
    <property type="entry name" value="ConA-like_dom_sf"/>
</dbReference>
<proteinExistence type="inferred from homology"/>
<comment type="caution">
    <text evidence="16">The sequence shown here is derived from an EMBL/GenBank/DDBJ whole genome shotgun (WGS) entry which is preliminary data.</text>
</comment>
<dbReference type="InterPro" id="IPR011545">
    <property type="entry name" value="DEAD/DEAH_box_helicase_dom"/>
</dbReference>
<dbReference type="InterPro" id="IPR014014">
    <property type="entry name" value="RNA_helicase_DEAD_Q_motif"/>
</dbReference>
<evidence type="ECO:0000256" key="8">
    <source>
        <dbReference type="ARBA" id="ARBA00022884"/>
    </source>
</evidence>
<dbReference type="SUPFAM" id="SSF52540">
    <property type="entry name" value="P-loop containing nucleoside triphosphate hydrolases"/>
    <property type="match status" value="2"/>
</dbReference>
<evidence type="ECO:0000256" key="4">
    <source>
        <dbReference type="ARBA" id="ARBA00022801"/>
    </source>
</evidence>
<evidence type="ECO:0000256" key="7">
    <source>
        <dbReference type="ARBA" id="ARBA00022840"/>
    </source>
</evidence>
<reference evidence="16 17" key="1">
    <citation type="journal article" date="2012" name="Genome Biol.">
        <title>The genome of the polar eukaryotic microalga coccomyxa subellipsoidea reveals traits of cold adaptation.</title>
        <authorList>
            <person name="Blanc G."/>
            <person name="Agarkova I."/>
            <person name="Grimwood J."/>
            <person name="Kuo A."/>
            <person name="Brueggeman A."/>
            <person name="Dunigan D."/>
            <person name="Gurnon J."/>
            <person name="Ladunga I."/>
            <person name="Lindquist E."/>
            <person name="Lucas S."/>
            <person name="Pangilinan J."/>
            <person name="Proschold T."/>
            <person name="Salamov A."/>
            <person name="Schmutz J."/>
            <person name="Weeks D."/>
            <person name="Yamada T."/>
            <person name="Claverie J.M."/>
            <person name="Grigoriev I."/>
            <person name="Van Etten J."/>
            <person name="Lomsadze A."/>
            <person name="Borodovsky M."/>
        </authorList>
    </citation>
    <scope>NUCLEOTIDE SEQUENCE [LARGE SCALE GENOMIC DNA]</scope>
    <source>
        <strain evidence="16 17">C-169</strain>
    </source>
</reference>
<dbReference type="InterPro" id="IPR001650">
    <property type="entry name" value="Helicase_C-like"/>
</dbReference>
<feature type="domain" description="DEAD-box RNA helicase Q" evidence="15">
    <location>
        <begin position="2"/>
        <end position="30"/>
    </location>
</feature>
<evidence type="ECO:0000256" key="3">
    <source>
        <dbReference type="ARBA" id="ARBA00022741"/>
    </source>
</evidence>
<keyword evidence="3 10" id="KW-0547">Nucleotide-binding</keyword>
<dbReference type="GO" id="GO:0003723">
    <property type="term" value="F:RNA binding"/>
    <property type="evidence" value="ECO:0007669"/>
    <property type="project" value="UniProtKB-UniRule"/>
</dbReference>
<sequence>MSAFEELGVMPELIKGIEEMEWLLPTPVQAEAVPLILGGGDVMVAAETGSGKTGAFAVPILQVVHETVTARQQEAGSSNVPASGPVDCTLSTEDRDVVFNVSENGLSCSAMTKGWAGGRATVGATSGRLYFEVTMQNDGLCRVGWASRAAAFEIGRDKRSFGFGSTGKKSHGGTFTDYGRAFGKGETVGCLLDMTTGQISYTVNGASMGVAFELPAQMRGQPLYPAVALKGAQARAAFGGADLRYGPPDGCVGIADAPSSQITSGVCLASAAAGVRTPSAIILEPSRDLAQQTHDAITSLKRHLTSASLQSVLLVGGTQPKEAVRQLERGADIVTGTPGRIMDFVESGKLVLSSVKFFVLDEADRLLDTGNQDTIMKLFSRFPKAGMGVARLQVLMFSATLHSVEVKDIAARICQGATLGAHLHLQGREAVPDTVDHVLVAVDPKADRSWLQTTPEVPTDNIHAFDSSGPSVDTADNWSLALKRLKPRVLHRLIDAYKMEQCLVFCRTNFDCDNLEKFLNGLGGGGGGRWAGRRESGKENPYSCCVLAGARSTDQRREALQAFKQGEVRFLICTDVAARGLDISGLPYVVNLTLPDRAEDYIHRVGRVAGRAEKLGLAISLVSTVKEKVWYCSKKGYRPWERPSKKDVKDQKEGGHTIWYDEPQLLEEVETRLRQKVTAVNPDLSLPQDIAKRVLAAPGSAEAAYGQHKQGDVASKHVEALKPAVAELARLEALAQSFYLRRSAKRKALAV</sequence>
<dbReference type="PROSITE" id="PS00039">
    <property type="entry name" value="DEAD_ATP_HELICASE"/>
    <property type="match status" value="1"/>
</dbReference>
<protein>
    <recommendedName>
        <fullName evidence="11">ATP-dependent RNA helicase</fullName>
        <ecNumber evidence="11">3.6.4.13</ecNumber>
    </recommendedName>
</protein>
<dbReference type="SMART" id="SM00487">
    <property type="entry name" value="DEXDc"/>
    <property type="match status" value="1"/>
</dbReference>
<dbReference type="Gene3D" id="2.60.120.920">
    <property type="match status" value="1"/>
</dbReference>
<keyword evidence="6" id="KW-0269">Exonuclease</keyword>
<dbReference type="Pfam" id="PF00622">
    <property type="entry name" value="SPRY"/>
    <property type="match status" value="1"/>
</dbReference>
<feature type="domain" description="B30.2/SPRY" evidence="12">
    <location>
        <begin position="68"/>
        <end position="243"/>
    </location>
</feature>
<dbReference type="RefSeq" id="XP_005649062.1">
    <property type="nucleotide sequence ID" value="XM_005649005.1"/>
</dbReference>
<dbReference type="GO" id="GO:0003724">
    <property type="term" value="F:RNA helicase activity"/>
    <property type="evidence" value="ECO:0007669"/>
    <property type="project" value="UniProtKB-EC"/>
</dbReference>
<evidence type="ECO:0000256" key="11">
    <source>
        <dbReference type="RuleBase" id="RU365068"/>
    </source>
</evidence>
<dbReference type="Pfam" id="PF00270">
    <property type="entry name" value="DEAD"/>
    <property type="match status" value="2"/>
</dbReference>
<evidence type="ECO:0000256" key="5">
    <source>
        <dbReference type="ARBA" id="ARBA00022806"/>
    </source>
</evidence>
<dbReference type="STRING" id="574566.I0Z1J9"/>
<dbReference type="PROSITE" id="PS51194">
    <property type="entry name" value="HELICASE_CTER"/>
    <property type="match status" value="1"/>
</dbReference>
<dbReference type="eggNOG" id="KOG0349">
    <property type="taxonomic scope" value="Eukaryota"/>
</dbReference>
<evidence type="ECO:0000256" key="1">
    <source>
        <dbReference type="ARBA" id="ARBA00008765"/>
    </source>
</evidence>
<evidence type="ECO:0000313" key="16">
    <source>
        <dbReference type="EMBL" id="EIE24518.1"/>
    </source>
</evidence>
<keyword evidence="7 10" id="KW-0067">ATP-binding</keyword>
<gene>
    <name evidence="16" type="ORF">COCSUDRAFT_14172</name>
</gene>
<dbReference type="CDD" id="cd18787">
    <property type="entry name" value="SF2_C_DEAD"/>
    <property type="match status" value="1"/>
</dbReference>
<dbReference type="InterPro" id="IPR043136">
    <property type="entry name" value="B30.2/SPRY_sf"/>
</dbReference>
<dbReference type="PANTHER" id="PTHR24031">
    <property type="entry name" value="RNA HELICASE"/>
    <property type="match status" value="1"/>
</dbReference>
<evidence type="ECO:0000313" key="17">
    <source>
        <dbReference type="Proteomes" id="UP000007264"/>
    </source>
</evidence>
<dbReference type="GeneID" id="17042520"/>
<name>I0Z1J9_COCSC</name>
<dbReference type="InterPro" id="IPR027417">
    <property type="entry name" value="P-loop_NTPase"/>
</dbReference>
<dbReference type="Pfam" id="PF00271">
    <property type="entry name" value="Helicase_C"/>
    <property type="match status" value="1"/>
</dbReference>
<dbReference type="InterPro" id="IPR000629">
    <property type="entry name" value="RNA-helicase_DEAD-box_CS"/>
</dbReference>
<dbReference type="OrthoDB" id="1735at2759"/>
<feature type="domain" description="Helicase C-terminal" evidence="14">
    <location>
        <begin position="489"/>
        <end position="688"/>
    </location>
</feature>
<dbReference type="GO" id="GO:0005524">
    <property type="term" value="F:ATP binding"/>
    <property type="evidence" value="ECO:0007669"/>
    <property type="project" value="UniProtKB-UniRule"/>
</dbReference>
<dbReference type="GO" id="GO:0004527">
    <property type="term" value="F:exonuclease activity"/>
    <property type="evidence" value="ECO:0007669"/>
    <property type="project" value="UniProtKB-KW"/>
</dbReference>
<dbReference type="EC" id="3.6.4.13" evidence="11"/>
<dbReference type="KEGG" id="csl:COCSUDRAFT_14172"/>
<dbReference type="InterPro" id="IPR014001">
    <property type="entry name" value="Helicase_ATP-bd"/>
</dbReference>
<evidence type="ECO:0000259" key="12">
    <source>
        <dbReference type="PROSITE" id="PS50188"/>
    </source>
</evidence>
<dbReference type="PROSITE" id="PS50188">
    <property type="entry name" value="B302_SPRY"/>
    <property type="match status" value="1"/>
</dbReference>
<comment type="domain">
    <text evidence="11">The helicase domain is involved in the stimulation of RELA transcriptional activity.</text>
</comment>
<keyword evidence="4 10" id="KW-0378">Hydrolase</keyword>
<keyword evidence="2" id="KW-0540">Nuclease</keyword>
<dbReference type="Gene3D" id="3.40.50.300">
    <property type="entry name" value="P-loop containing nucleotide triphosphate hydrolases"/>
    <property type="match status" value="3"/>
</dbReference>
<evidence type="ECO:0000259" key="14">
    <source>
        <dbReference type="PROSITE" id="PS51194"/>
    </source>
</evidence>
<keyword evidence="5 10" id="KW-0347">Helicase</keyword>
<dbReference type="EMBL" id="AGSI01000005">
    <property type="protein sequence ID" value="EIE24518.1"/>
    <property type="molecule type" value="Genomic_DNA"/>
</dbReference>
<evidence type="ECO:0000256" key="2">
    <source>
        <dbReference type="ARBA" id="ARBA00022722"/>
    </source>
</evidence>
<accession>I0Z1J9</accession>
<feature type="short sequence motif" description="Q motif" evidence="9">
    <location>
        <begin position="2"/>
        <end position="30"/>
    </location>
</feature>
<evidence type="ECO:0000256" key="10">
    <source>
        <dbReference type="RuleBase" id="RU000492"/>
    </source>
</evidence>
<evidence type="ECO:0000259" key="13">
    <source>
        <dbReference type="PROSITE" id="PS51192"/>
    </source>
</evidence>
<comment type="catalytic activity">
    <reaction evidence="11">
        <text>ATP + H2O = ADP + phosphate + H(+)</text>
        <dbReference type="Rhea" id="RHEA:13065"/>
        <dbReference type="ChEBI" id="CHEBI:15377"/>
        <dbReference type="ChEBI" id="CHEBI:15378"/>
        <dbReference type="ChEBI" id="CHEBI:30616"/>
        <dbReference type="ChEBI" id="CHEBI:43474"/>
        <dbReference type="ChEBI" id="CHEBI:456216"/>
        <dbReference type="EC" id="3.6.4.13"/>
    </reaction>
</comment>
<dbReference type="AlphaFoldDB" id="I0Z1J9"/>
<organism evidence="16 17">
    <name type="scientific">Coccomyxa subellipsoidea (strain C-169)</name>
    <name type="common">Green microalga</name>
    <dbReference type="NCBI Taxonomy" id="574566"/>
    <lineage>
        <taxon>Eukaryota</taxon>
        <taxon>Viridiplantae</taxon>
        <taxon>Chlorophyta</taxon>
        <taxon>core chlorophytes</taxon>
        <taxon>Trebouxiophyceae</taxon>
        <taxon>Trebouxiophyceae incertae sedis</taxon>
        <taxon>Coccomyxaceae</taxon>
        <taxon>Coccomyxa</taxon>
        <taxon>Coccomyxa subellipsoidea</taxon>
    </lineage>
</organism>
<dbReference type="CDD" id="cd12873">
    <property type="entry name" value="SPRY_DDX1"/>
    <property type="match status" value="1"/>
</dbReference>
<dbReference type="PROSITE" id="PS51195">
    <property type="entry name" value="Q_MOTIF"/>
    <property type="match status" value="1"/>
</dbReference>
<evidence type="ECO:0000259" key="15">
    <source>
        <dbReference type="PROSITE" id="PS51195"/>
    </source>
</evidence>
<evidence type="ECO:0000256" key="6">
    <source>
        <dbReference type="ARBA" id="ARBA00022839"/>
    </source>
</evidence>
<feature type="domain" description="Helicase ATP-binding" evidence="13">
    <location>
        <begin position="242"/>
        <end position="419"/>
    </location>
</feature>
<dbReference type="PROSITE" id="PS51192">
    <property type="entry name" value="HELICASE_ATP_BIND_1"/>
    <property type="match status" value="1"/>
</dbReference>
<dbReference type="InterPro" id="IPR001870">
    <property type="entry name" value="B30.2/SPRY"/>
</dbReference>
<dbReference type="SUPFAM" id="SSF49899">
    <property type="entry name" value="Concanavalin A-like lectins/glucanases"/>
    <property type="match status" value="1"/>
</dbReference>
<dbReference type="SMART" id="SM00449">
    <property type="entry name" value="SPRY"/>
    <property type="match status" value="1"/>
</dbReference>
<evidence type="ECO:0000256" key="9">
    <source>
        <dbReference type="PROSITE-ProRule" id="PRU00552"/>
    </source>
</evidence>
<keyword evidence="17" id="KW-1185">Reference proteome</keyword>
<comment type="function">
    <text evidence="11">RNA helicase.</text>
</comment>
<dbReference type="InterPro" id="IPR003877">
    <property type="entry name" value="SPRY_dom"/>
</dbReference>
<dbReference type="SMART" id="SM00490">
    <property type="entry name" value="HELICc"/>
    <property type="match status" value="1"/>
</dbReference>
<keyword evidence="8 11" id="KW-0694">RNA-binding</keyword>